<feature type="transmembrane region" description="Helical" evidence="1">
    <location>
        <begin position="46"/>
        <end position="68"/>
    </location>
</feature>
<comment type="caution">
    <text evidence="2">The sequence shown here is derived from an EMBL/GenBank/DDBJ whole genome shotgun (WGS) entry which is preliminary data.</text>
</comment>
<evidence type="ECO:0008006" key="4">
    <source>
        <dbReference type="Google" id="ProtNLM"/>
    </source>
</evidence>
<evidence type="ECO:0000256" key="1">
    <source>
        <dbReference type="SAM" id="Phobius"/>
    </source>
</evidence>
<dbReference type="EMBL" id="JBHSCN010000003">
    <property type="protein sequence ID" value="MFC4242913.1"/>
    <property type="molecule type" value="Genomic_DNA"/>
</dbReference>
<gene>
    <name evidence="2" type="ORF">ACFOYW_05980</name>
</gene>
<proteinExistence type="predicted"/>
<evidence type="ECO:0000313" key="3">
    <source>
        <dbReference type="Proteomes" id="UP001595900"/>
    </source>
</evidence>
<sequence length="181" mass="18645">MSRRIRLRQLPVLPLVLGVTDGILNALTLAAGAILRGTGDGLNIELAGRVGAASCVTAAFTMFVADYAERRTRLVRASRELNLTEPGRLAATSLGRTVARESTIAAGLAAIASLVGAAGPLLLGTLLPVPPLVALAITILLLGVLGWLIGATLTARKLRWAIVMLIGGIAVTVIGAWLDIA</sequence>
<feature type="transmembrane region" description="Helical" evidence="1">
    <location>
        <begin position="104"/>
        <end position="126"/>
    </location>
</feature>
<organism evidence="2 3">
    <name type="scientific">Gryllotalpicola reticulitermitis</name>
    <dbReference type="NCBI Taxonomy" id="1184153"/>
    <lineage>
        <taxon>Bacteria</taxon>
        <taxon>Bacillati</taxon>
        <taxon>Actinomycetota</taxon>
        <taxon>Actinomycetes</taxon>
        <taxon>Micrococcales</taxon>
        <taxon>Microbacteriaceae</taxon>
        <taxon>Gryllotalpicola</taxon>
    </lineage>
</organism>
<feature type="transmembrane region" description="Helical" evidence="1">
    <location>
        <begin position="132"/>
        <end position="153"/>
    </location>
</feature>
<dbReference type="Proteomes" id="UP001595900">
    <property type="component" value="Unassembled WGS sequence"/>
</dbReference>
<protein>
    <recommendedName>
        <fullName evidence="4">VIT family protein</fullName>
    </recommendedName>
</protein>
<dbReference type="RefSeq" id="WP_390227867.1">
    <property type="nucleotide sequence ID" value="NZ_JBHSCN010000003.1"/>
</dbReference>
<feature type="transmembrane region" description="Helical" evidence="1">
    <location>
        <begin position="12"/>
        <end position="34"/>
    </location>
</feature>
<keyword evidence="1" id="KW-1133">Transmembrane helix</keyword>
<reference evidence="3" key="1">
    <citation type="journal article" date="2019" name="Int. J. Syst. Evol. Microbiol.">
        <title>The Global Catalogue of Microorganisms (GCM) 10K type strain sequencing project: providing services to taxonomists for standard genome sequencing and annotation.</title>
        <authorList>
            <consortium name="The Broad Institute Genomics Platform"/>
            <consortium name="The Broad Institute Genome Sequencing Center for Infectious Disease"/>
            <person name="Wu L."/>
            <person name="Ma J."/>
        </authorList>
    </citation>
    <scope>NUCLEOTIDE SEQUENCE [LARGE SCALE GENOMIC DNA]</scope>
    <source>
        <strain evidence="3">CGMCC 1.10363</strain>
    </source>
</reference>
<keyword evidence="1" id="KW-0812">Transmembrane</keyword>
<keyword evidence="3" id="KW-1185">Reference proteome</keyword>
<keyword evidence="1" id="KW-0472">Membrane</keyword>
<feature type="transmembrane region" description="Helical" evidence="1">
    <location>
        <begin position="160"/>
        <end position="178"/>
    </location>
</feature>
<accession>A0ABV8Q5H7</accession>
<evidence type="ECO:0000313" key="2">
    <source>
        <dbReference type="EMBL" id="MFC4242913.1"/>
    </source>
</evidence>
<name>A0ABV8Q5H7_9MICO</name>